<keyword evidence="2" id="KW-0663">Pyridoxal phosphate</keyword>
<dbReference type="AlphaFoldDB" id="A0A833FIN8"/>
<keyword evidence="5" id="KW-0804">Transcription</keyword>
<dbReference type="InterPro" id="IPR036390">
    <property type="entry name" value="WH_DNA-bd_sf"/>
</dbReference>
<evidence type="ECO:0000256" key="1">
    <source>
        <dbReference type="ARBA" id="ARBA00005384"/>
    </source>
</evidence>
<dbReference type="SUPFAM" id="SSF46785">
    <property type="entry name" value="Winged helix' DNA-binding domain"/>
    <property type="match status" value="1"/>
</dbReference>
<dbReference type="InterPro" id="IPR015424">
    <property type="entry name" value="PyrdxlP-dep_Trfase"/>
</dbReference>
<comment type="caution">
    <text evidence="7">The sequence shown here is derived from an EMBL/GenBank/DDBJ whole genome shotgun (WGS) entry which is preliminary data.</text>
</comment>
<evidence type="ECO:0000313" key="8">
    <source>
        <dbReference type="Proteomes" id="UP000434554"/>
    </source>
</evidence>
<evidence type="ECO:0000256" key="3">
    <source>
        <dbReference type="ARBA" id="ARBA00023015"/>
    </source>
</evidence>
<dbReference type="GO" id="GO:0003700">
    <property type="term" value="F:DNA-binding transcription factor activity"/>
    <property type="evidence" value="ECO:0007669"/>
    <property type="project" value="InterPro"/>
</dbReference>
<dbReference type="InterPro" id="IPR036388">
    <property type="entry name" value="WH-like_DNA-bd_sf"/>
</dbReference>
<dbReference type="Proteomes" id="UP000434554">
    <property type="component" value="Unassembled WGS sequence"/>
</dbReference>
<dbReference type="PANTHER" id="PTHR46577:SF1">
    <property type="entry name" value="HTH-TYPE TRANSCRIPTIONAL REGULATORY PROTEIN GABR"/>
    <property type="match status" value="1"/>
</dbReference>
<dbReference type="InterPro" id="IPR015421">
    <property type="entry name" value="PyrdxlP-dep_Trfase_major"/>
</dbReference>
<dbReference type="EMBL" id="WBKH01000013">
    <property type="protein sequence ID" value="KAB1476784.1"/>
    <property type="molecule type" value="Genomic_DNA"/>
</dbReference>
<keyword evidence="3" id="KW-0805">Transcription regulation</keyword>
<evidence type="ECO:0000256" key="2">
    <source>
        <dbReference type="ARBA" id="ARBA00022898"/>
    </source>
</evidence>
<dbReference type="CDD" id="cd00609">
    <property type="entry name" value="AAT_like"/>
    <property type="match status" value="1"/>
</dbReference>
<gene>
    <name evidence="7" type="ORF">F8R14_10480</name>
</gene>
<dbReference type="InterPro" id="IPR000524">
    <property type="entry name" value="Tscrpt_reg_HTH_GntR"/>
</dbReference>
<dbReference type="GO" id="GO:0008483">
    <property type="term" value="F:transaminase activity"/>
    <property type="evidence" value="ECO:0007669"/>
    <property type="project" value="UniProtKB-KW"/>
</dbReference>
<dbReference type="RefSeq" id="WP_127008748.1">
    <property type="nucleotide sequence ID" value="NZ_WBKH01000013.1"/>
</dbReference>
<feature type="domain" description="HTH gntR-type" evidence="6">
    <location>
        <begin position="1"/>
        <end position="63"/>
    </location>
</feature>
<evidence type="ECO:0000256" key="4">
    <source>
        <dbReference type="ARBA" id="ARBA00023125"/>
    </source>
</evidence>
<dbReference type="Gene3D" id="3.40.640.10">
    <property type="entry name" value="Type I PLP-dependent aspartate aminotransferase-like (Major domain)"/>
    <property type="match status" value="1"/>
</dbReference>
<dbReference type="PANTHER" id="PTHR46577">
    <property type="entry name" value="HTH-TYPE TRANSCRIPTIONAL REGULATORY PROTEIN GABR"/>
    <property type="match status" value="1"/>
</dbReference>
<evidence type="ECO:0000313" key="7">
    <source>
        <dbReference type="EMBL" id="KAB1476784.1"/>
    </source>
</evidence>
<dbReference type="PROSITE" id="PS50949">
    <property type="entry name" value="HTH_GNTR"/>
    <property type="match status" value="1"/>
</dbReference>
<evidence type="ECO:0000259" key="6">
    <source>
        <dbReference type="PROSITE" id="PS50949"/>
    </source>
</evidence>
<dbReference type="GO" id="GO:0003677">
    <property type="term" value="F:DNA binding"/>
    <property type="evidence" value="ECO:0007669"/>
    <property type="project" value="UniProtKB-KW"/>
</dbReference>
<dbReference type="SUPFAM" id="SSF53383">
    <property type="entry name" value="PLP-dependent transferases"/>
    <property type="match status" value="1"/>
</dbReference>
<accession>A0A833FIN8</accession>
<dbReference type="Pfam" id="PF00392">
    <property type="entry name" value="GntR"/>
    <property type="match status" value="1"/>
</dbReference>
<comment type="similarity">
    <text evidence="1">In the C-terminal section; belongs to the class-I pyridoxal-phosphate-dependent aminotransferase family.</text>
</comment>
<dbReference type="GO" id="GO:0030170">
    <property type="term" value="F:pyridoxal phosphate binding"/>
    <property type="evidence" value="ECO:0007669"/>
    <property type="project" value="InterPro"/>
</dbReference>
<dbReference type="Gene3D" id="1.10.10.10">
    <property type="entry name" value="Winged helix-like DNA-binding domain superfamily/Winged helix DNA-binding domain"/>
    <property type="match status" value="1"/>
</dbReference>
<dbReference type="PRINTS" id="PR00035">
    <property type="entry name" value="HTHGNTR"/>
</dbReference>
<dbReference type="Pfam" id="PF00155">
    <property type="entry name" value="Aminotran_1_2"/>
    <property type="match status" value="1"/>
</dbReference>
<keyword evidence="7" id="KW-0808">Transferase</keyword>
<sequence length="446" mass="49851">MYQYLKAGIEHGQFVAGSRLPSVRSLAGEVGVSKITVEQAYLQLAAEGYIKAHERSPYEVLPLPVLLDNRTYFETVTETASALPDSNTTSIRYNFATGAMDPEGFDYTRWKRYIGYILREPERLLAYGNPQGEPELRAQLAKYLNNARAVRTTVDHIIIGSGTQPMIMMLAALLKRAGLTTVAVDASVIIGVTHIFNDYGFTVITVDQHSETLLTDLADSAAEVLYCTPSHGDRQGRVMSAGRRKELLQWAAEQGSYLIEDDYDSELRYYGRPISSLQGMAITERVIYMGTPSKVLPPSIRISYMVLPPVLWDDFLTYRSSYRQSAGVMEQLVWARYIKDGEWSKQIRRLRKHYADKSKFLVAQLQQTFGDKVKVYLPEGGVYIGLTVFTDKGAKALLKAAREAGCDVRIEADGEHEVRCLLSFSAIPTKQLEAAVTQLGNAWKGM</sequence>
<evidence type="ECO:0000256" key="5">
    <source>
        <dbReference type="ARBA" id="ARBA00023163"/>
    </source>
</evidence>
<keyword evidence="7" id="KW-0032">Aminotransferase</keyword>
<dbReference type="InterPro" id="IPR051446">
    <property type="entry name" value="HTH_trans_reg/aminotransferase"/>
</dbReference>
<dbReference type="CDD" id="cd07377">
    <property type="entry name" value="WHTH_GntR"/>
    <property type="match status" value="1"/>
</dbReference>
<name>A0A833FIN8_9FIRM</name>
<dbReference type="InterPro" id="IPR004839">
    <property type="entry name" value="Aminotransferase_I/II_large"/>
</dbReference>
<proteinExistence type="inferred from homology"/>
<organism evidence="7 8">
    <name type="scientific">Veillonella seminalis</name>
    <dbReference type="NCBI Taxonomy" id="1502943"/>
    <lineage>
        <taxon>Bacteria</taxon>
        <taxon>Bacillati</taxon>
        <taxon>Bacillota</taxon>
        <taxon>Negativicutes</taxon>
        <taxon>Veillonellales</taxon>
        <taxon>Veillonellaceae</taxon>
        <taxon>Veillonella</taxon>
    </lineage>
</organism>
<dbReference type="SMART" id="SM00345">
    <property type="entry name" value="HTH_GNTR"/>
    <property type="match status" value="1"/>
</dbReference>
<protein>
    <submittedName>
        <fullName evidence="7">PLP-dependent aminotransferase family protein</fullName>
    </submittedName>
</protein>
<reference evidence="7 8" key="1">
    <citation type="submission" date="2019-09" db="EMBL/GenBank/DDBJ databases">
        <title>Draft genome sequence of 3 type strains from the CCUG.</title>
        <authorList>
            <person name="Pineiro-Iglesias B."/>
            <person name="Tunovic T."/>
            <person name="Unosson C."/>
            <person name="Inganas E."/>
            <person name="Ohlen M."/>
            <person name="Cardew S."/>
            <person name="Jensie-Markopoulos S."/>
            <person name="Salva-Serra F."/>
            <person name="Jaen-Luchoro D."/>
            <person name="Karlsson R."/>
            <person name="Svensson-Stadler L."/>
            <person name="Chun J."/>
            <person name="Moore E."/>
        </authorList>
    </citation>
    <scope>NUCLEOTIDE SEQUENCE [LARGE SCALE GENOMIC DNA]</scope>
    <source>
        <strain evidence="7 8">CCUG 65427</strain>
    </source>
</reference>
<keyword evidence="4" id="KW-0238">DNA-binding</keyword>